<accession>A0AAD7UU62</accession>
<feature type="domain" description="Rho-GAP" evidence="3">
    <location>
        <begin position="58"/>
        <end position="263"/>
    </location>
</feature>
<evidence type="ECO:0000256" key="1">
    <source>
        <dbReference type="ARBA" id="ARBA00022468"/>
    </source>
</evidence>
<dbReference type="InterPro" id="IPR008936">
    <property type="entry name" value="Rho_GTPase_activation_prot"/>
</dbReference>
<dbReference type="SMART" id="SM00324">
    <property type="entry name" value="RhoGAP"/>
    <property type="match status" value="1"/>
</dbReference>
<reference evidence="4 5" key="1">
    <citation type="submission" date="2023-03" db="EMBL/GenBank/DDBJ databases">
        <title>Genome sequence of Lichtheimia ornata CBS 291.66.</title>
        <authorList>
            <person name="Mohabir J.T."/>
            <person name="Shea T.P."/>
            <person name="Kurbessoian T."/>
            <person name="Berby B."/>
            <person name="Fontaine J."/>
            <person name="Livny J."/>
            <person name="Gnirke A."/>
            <person name="Stajich J.E."/>
            <person name="Cuomo C.A."/>
        </authorList>
    </citation>
    <scope>NUCLEOTIDE SEQUENCE [LARGE SCALE GENOMIC DNA]</scope>
    <source>
        <strain evidence="4">CBS 291.66</strain>
    </source>
</reference>
<sequence>MTASQFATPLSSQDASHIKRRHKFYNFIKGRFNTSTIEEDDEPKGIFGASLGYASQWSSLQPHGLTVPDPVAKCFTEILKRGMHIEGLFRLSGAASDVRQLANEFDRPPYYGKHLDLSTYDIHTITGVVKKYLRALPEPVIPRHLHSRFLQTASSLSDSSTADLEDLAHLILELPRLHRHLLCYILILAGSIQQHADANMMCADALAVVLAPVSTGLEQLLQHNVTKKKRQLLRREEMTDLVQTNAQWTMVWTAMIENYETLLDQCMPKMNDDKDQKDDDHDLREPTPPFQTLLNQFDPRPTTTTSAFATTPPPRRHQHQHHQHPEGWRSLFTPPDGARRVLKRLASASSMRPPSVHHHWV</sequence>
<dbReference type="PANTHER" id="PTHR15228:SF25">
    <property type="entry name" value="F-BAR DOMAIN-CONTAINING PROTEIN"/>
    <property type="match status" value="1"/>
</dbReference>
<dbReference type="EMBL" id="JARTCD010000094">
    <property type="protein sequence ID" value="KAJ8652784.1"/>
    <property type="molecule type" value="Genomic_DNA"/>
</dbReference>
<feature type="compositionally biased region" description="Basic and acidic residues" evidence="2">
    <location>
        <begin position="270"/>
        <end position="285"/>
    </location>
</feature>
<keyword evidence="5" id="KW-1185">Reference proteome</keyword>
<organism evidence="4 5">
    <name type="scientific">Lichtheimia ornata</name>
    <dbReference type="NCBI Taxonomy" id="688661"/>
    <lineage>
        <taxon>Eukaryota</taxon>
        <taxon>Fungi</taxon>
        <taxon>Fungi incertae sedis</taxon>
        <taxon>Mucoromycota</taxon>
        <taxon>Mucoromycotina</taxon>
        <taxon>Mucoromycetes</taxon>
        <taxon>Mucorales</taxon>
        <taxon>Lichtheimiaceae</taxon>
        <taxon>Lichtheimia</taxon>
    </lineage>
</organism>
<proteinExistence type="predicted"/>
<keyword evidence="1" id="KW-0343">GTPase activation</keyword>
<dbReference type="Pfam" id="PF00620">
    <property type="entry name" value="RhoGAP"/>
    <property type="match status" value="1"/>
</dbReference>
<feature type="region of interest" description="Disordered" evidence="2">
    <location>
        <begin position="268"/>
        <end position="334"/>
    </location>
</feature>
<dbReference type="RefSeq" id="XP_058337698.1">
    <property type="nucleotide sequence ID" value="XM_058491554.1"/>
</dbReference>
<name>A0AAD7UU62_9FUNG</name>
<feature type="compositionally biased region" description="Low complexity" evidence="2">
    <location>
        <begin position="299"/>
        <end position="310"/>
    </location>
</feature>
<protein>
    <recommendedName>
        <fullName evidence="3">Rho-GAP domain-containing protein</fullName>
    </recommendedName>
</protein>
<gene>
    <name evidence="4" type="ORF">O0I10_011590</name>
</gene>
<comment type="caution">
    <text evidence="4">The sequence shown here is derived from an EMBL/GenBank/DDBJ whole genome shotgun (WGS) entry which is preliminary data.</text>
</comment>
<dbReference type="GO" id="GO:0005096">
    <property type="term" value="F:GTPase activator activity"/>
    <property type="evidence" value="ECO:0007669"/>
    <property type="project" value="UniProtKB-KW"/>
</dbReference>
<dbReference type="CDD" id="cd00159">
    <property type="entry name" value="RhoGAP"/>
    <property type="match status" value="1"/>
</dbReference>
<dbReference type="GeneID" id="83218990"/>
<dbReference type="AlphaFoldDB" id="A0AAD7UU62"/>
<dbReference type="PROSITE" id="PS50238">
    <property type="entry name" value="RHOGAP"/>
    <property type="match status" value="1"/>
</dbReference>
<evidence type="ECO:0000259" key="3">
    <source>
        <dbReference type="PROSITE" id="PS50238"/>
    </source>
</evidence>
<dbReference type="InterPro" id="IPR051025">
    <property type="entry name" value="RhoGAP"/>
</dbReference>
<dbReference type="InterPro" id="IPR000198">
    <property type="entry name" value="RhoGAP_dom"/>
</dbReference>
<evidence type="ECO:0000256" key="2">
    <source>
        <dbReference type="SAM" id="MobiDB-lite"/>
    </source>
</evidence>
<dbReference type="GO" id="GO:0007165">
    <property type="term" value="P:signal transduction"/>
    <property type="evidence" value="ECO:0007669"/>
    <property type="project" value="InterPro"/>
</dbReference>
<dbReference type="Proteomes" id="UP001234581">
    <property type="component" value="Unassembled WGS sequence"/>
</dbReference>
<evidence type="ECO:0000313" key="4">
    <source>
        <dbReference type="EMBL" id="KAJ8652784.1"/>
    </source>
</evidence>
<dbReference type="Gene3D" id="1.10.555.10">
    <property type="entry name" value="Rho GTPase activation protein"/>
    <property type="match status" value="1"/>
</dbReference>
<evidence type="ECO:0000313" key="5">
    <source>
        <dbReference type="Proteomes" id="UP001234581"/>
    </source>
</evidence>
<dbReference type="PANTHER" id="PTHR15228">
    <property type="entry name" value="SPERMATHECAL PHYSIOLOGY VARIANT"/>
    <property type="match status" value="1"/>
</dbReference>
<dbReference type="SUPFAM" id="SSF48350">
    <property type="entry name" value="GTPase activation domain, GAP"/>
    <property type="match status" value="1"/>
</dbReference>